<gene>
    <name evidence="1" type="ORF">RF55_6152</name>
</gene>
<dbReference type="SUPFAM" id="SSF56672">
    <property type="entry name" value="DNA/RNA polymerases"/>
    <property type="match status" value="1"/>
</dbReference>
<dbReference type="GO" id="GO:0016757">
    <property type="term" value="F:glycosyltransferase activity"/>
    <property type="evidence" value="ECO:0007669"/>
    <property type="project" value="UniProtKB-KW"/>
</dbReference>
<dbReference type="InterPro" id="IPR043502">
    <property type="entry name" value="DNA/RNA_pol_sf"/>
</dbReference>
<evidence type="ECO:0000313" key="1">
    <source>
        <dbReference type="EMBL" id="KMQ93728.1"/>
    </source>
</evidence>
<proteinExistence type="predicted"/>
<reference evidence="1 2" key="1">
    <citation type="submission" date="2015-04" db="EMBL/GenBank/DDBJ databases">
        <title>Lasius niger genome sequencing.</title>
        <authorList>
            <person name="Konorov E.A."/>
            <person name="Nikitin M.A."/>
            <person name="Kirill M.V."/>
            <person name="Chang P."/>
        </authorList>
    </citation>
    <scope>NUCLEOTIDE SEQUENCE [LARGE SCALE GENOMIC DNA]</scope>
    <source>
        <tissue evidence="1">Whole</tissue>
    </source>
</reference>
<protein>
    <submittedName>
        <fullName evidence="1">Atp phosphoribosyltransferase</fullName>
    </submittedName>
</protein>
<dbReference type="EMBL" id="LBMM01003268">
    <property type="protein sequence ID" value="KMQ93728.1"/>
    <property type="molecule type" value="Genomic_DNA"/>
</dbReference>
<dbReference type="OrthoDB" id="10610394at2759"/>
<keyword evidence="1" id="KW-0328">Glycosyltransferase</keyword>
<evidence type="ECO:0000313" key="2">
    <source>
        <dbReference type="Proteomes" id="UP000036403"/>
    </source>
</evidence>
<dbReference type="AlphaFoldDB" id="A0A0J7KTS6"/>
<keyword evidence="1" id="KW-0808">Transferase</keyword>
<keyword evidence="2" id="KW-1185">Reference proteome</keyword>
<dbReference type="Proteomes" id="UP000036403">
    <property type="component" value="Unassembled WGS sequence"/>
</dbReference>
<comment type="caution">
    <text evidence="1">The sequence shown here is derived from an EMBL/GenBank/DDBJ whole genome shotgun (WGS) entry which is preliminary data.</text>
</comment>
<accession>A0A0J7KTS6</accession>
<dbReference type="GO" id="GO:0071897">
    <property type="term" value="P:DNA biosynthetic process"/>
    <property type="evidence" value="ECO:0007669"/>
    <property type="project" value="UniProtKB-ARBA"/>
</dbReference>
<sequence length="259" mass="29556">MTWICENYIPRWIEGARCVTIYRDTDGAMFFVNKPIPHNDILRKVNRLLGSSESLGSIMLELEDSDCRLCSIMSRKKYWKVIGGEEDGGGKGVAMSYITKGFEKNAEPFVLYQTEHGIGDFAFNMPLNPRENDCAERQFVDRVLLSFAYSIGDRVKCVYRLNENDPTATNICLVKEFKVGRDRLNFYKSIRKFALYFVQLVEGCKFSNADESFDAILNRSYGPSKEGGEWGILMKVTGINVDPSIFQGFALFRAYLDKL</sequence>
<dbReference type="PaxDb" id="67767-A0A0J7KTS6"/>
<organism evidence="1 2">
    <name type="scientific">Lasius niger</name>
    <name type="common">Black garden ant</name>
    <dbReference type="NCBI Taxonomy" id="67767"/>
    <lineage>
        <taxon>Eukaryota</taxon>
        <taxon>Metazoa</taxon>
        <taxon>Ecdysozoa</taxon>
        <taxon>Arthropoda</taxon>
        <taxon>Hexapoda</taxon>
        <taxon>Insecta</taxon>
        <taxon>Pterygota</taxon>
        <taxon>Neoptera</taxon>
        <taxon>Endopterygota</taxon>
        <taxon>Hymenoptera</taxon>
        <taxon>Apocrita</taxon>
        <taxon>Aculeata</taxon>
        <taxon>Formicoidea</taxon>
        <taxon>Formicidae</taxon>
        <taxon>Formicinae</taxon>
        <taxon>Lasius</taxon>
        <taxon>Lasius</taxon>
    </lineage>
</organism>
<name>A0A0J7KTS6_LASNI</name>